<feature type="compositionally biased region" description="Basic and acidic residues" evidence="1">
    <location>
        <begin position="37"/>
        <end position="65"/>
    </location>
</feature>
<dbReference type="EMBL" id="JAHLEM010000096">
    <property type="protein sequence ID" value="MBU3864684.1"/>
    <property type="molecule type" value="Genomic_DNA"/>
</dbReference>
<keyword evidence="3" id="KW-1185">Reference proteome</keyword>
<accession>A0ABS6CCQ2</accession>
<dbReference type="RefSeq" id="WP_216341686.1">
    <property type="nucleotide sequence ID" value="NZ_JAHLEM010000096.1"/>
</dbReference>
<organism evidence="2 3">
    <name type="scientific">Streptomyces niphimycinicus</name>
    <dbReference type="NCBI Taxonomy" id="2842201"/>
    <lineage>
        <taxon>Bacteria</taxon>
        <taxon>Bacillati</taxon>
        <taxon>Actinomycetota</taxon>
        <taxon>Actinomycetes</taxon>
        <taxon>Kitasatosporales</taxon>
        <taxon>Streptomycetaceae</taxon>
        <taxon>Streptomyces</taxon>
    </lineage>
</organism>
<evidence type="ECO:0000313" key="3">
    <source>
        <dbReference type="Proteomes" id="UP000720508"/>
    </source>
</evidence>
<feature type="non-terminal residue" evidence="2">
    <location>
        <position position="79"/>
    </location>
</feature>
<name>A0ABS6CCQ2_9ACTN</name>
<reference evidence="2 3" key="1">
    <citation type="submission" date="2021-06" db="EMBL/GenBank/DDBJ databases">
        <authorList>
            <person name="Pan X."/>
        </authorList>
    </citation>
    <scope>NUCLEOTIDE SEQUENCE [LARGE SCALE GENOMIC DNA]</scope>
    <source>
        <strain evidence="2 3">4503</strain>
    </source>
</reference>
<proteinExistence type="predicted"/>
<evidence type="ECO:0000256" key="1">
    <source>
        <dbReference type="SAM" id="MobiDB-lite"/>
    </source>
</evidence>
<comment type="caution">
    <text evidence="2">The sequence shown here is derived from an EMBL/GenBank/DDBJ whole genome shotgun (WGS) entry which is preliminary data.</text>
</comment>
<feature type="region of interest" description="Disordered" evidence="1">
    <location>
        <begin position="1"/>
        <end position="79"/>
    </location>
</feature>
<protein>
    <submittedName>
        <fullName evidence="2">Uncharacterized protein</fullName>
    </submittedName>
</protein>
<dbReference type="Proteomes" id="UP000720508">
    <property type="component" value="Unassembled WGS sequence"/>
</dbReference>
<sequence>MRRHYSRTGSGCSFPSPPLPAAGGSAPGPRGRRANRRRDQLIRQGLDRATCRAVDEPPAGERADPRAVQVVRPGSGAEP</sequence>
<gene>
    <name evidence="2" type="ORF">KN815_11520</name>
</gene>
<evidence type="ECO:0000313" key="2">
    <source>
        <dbReference type="EMBL" id="MBU3864684.1"/>
    </source>
</evidence>